<protein>
    <submittedName>
        <fullName evidence="1">Uncharacterized protein</fullName>
    </submittedName>
</protein>
<proteinExistence type="predicted"/>
<dbReference type="EMBL" id="VUJX02000007">
    <property type="protein sequence ID" value="KAL0934575.1"/>
    <property type="molecule type" value="Genomic_DNA"/>
</dbReference>
<evidence type="ECO:0000313" key="2">
    <source>
        <dbReference type="Proteomes" id="UP000805649"/>
    </source>
</evidence>
<reference evidence="1 2" key="1">
    <citation type="journal article" date="2020" name="Phytopathology">
        <title>Genome Sequence Resources of Colletotrichum truncatum, C. plurivorum, C. musicola, and C. sojae: Four Species Pathogenic to Soybean (Glycine max).</title>
        <authorList>
            <person name="Rogerio F."/>
            <person name="Boufleur T.R."/>
            <person name="Ciampi-Guillardi M."/>
            <person name="Sukno S.A."/>
            <person name="Thon M.R."/>
            <person name="Massola Junior N.S."/>
            <person name="Baroncelli R."/>
        </authorList>
    </citation>
    <scope>NUCLEOTIDE SEQUENCE [LARGE SCALE GENOMIC DNA]</scope>
    <source>
        <strain evidence="1 2">CMES1059</strain>
    </source>
</reference>
<accession>A0ACC3YRQ8</accession>
<name>A0ACC3YRQ8_COLTU</name>
<organism evidence="1 2">
    <name type="scientific">Colletotrichum truncatum</name>
    <name type="common">Anthracnose fungus</name>
    <name type="synonym">Colletotrichum capsici</name>
    <dbReference type="NCBI Taxonomy" id="5467"/>
    <lineage>
        <taxon>Eukaryota</taxon>
        <taxon>Fungi</taxon>
        <taxon>Dikarya</taxon>
        <taxon>Ascomycota</taxon>
        <taxon>Pezizomycotina</taxon>
        <taxon>Sordariomycetes</taxon>
        <taxon>Hypocreomycetidae</taxon>
        <taxon>Glomerellales</taxon>
        <taxon>Glomerellaceae</taxon>
        <taxon>Colletotrichum</taxon>
        <taxon>Colletotrichum truncatum species complex</taxon>
    </lineage>
</organism>
<sequence>MHHYADHIAVLLQPIEHPQNPYRQLYIPAALEAASGMSPMKQTNKQSVQSVILHSLLSSSAFHLWNCLPSQTSYHKIGSQHRQQALFLLQSTIRFEMTTTDYKMLMVAMLSLVTIDQFMSGCEADFAIHLQGTQQLRNRRRKWRHISRETRQLNEISDFLHLLARTMAFSSSPRPWPSVNTQDTEGFVASGIESDCCFGYMYGITTVTATNIFETCRLAEYLSWYKEYQEPIPDGLLEACESLGDRLCCWSFQAESSRHISDDEDAFEIFRHHSNAWHLAALTYYHRRIQRCCSHDHDQVIAKIAEHMHAVEDIKERSASNAAKRMAPIMWPAFVASCEATFHDTWTLWWQRVQSYHIANYQRLWEVIQQIWQKQEIMSQPAASDFDWIEAFKDLEITLLPI</sequence>
<keyword evidence="2" id="KW-1185">Reference proteome</keyword>
<dbReference type="Proteomes" id="UP000805649">
    <property type="component" value="Unassembled WGS sequence"/>
</dbReference>
<evidence type="ECO:0000313" key="1">
    <source>
        <dbReference type="EMBL" id="KAL0934575.1"/>
    </source>
</evidence>
<gene>
    <name evidence="1" type="ORF">CTRU02_211374</name>
</gene>
<comment type="caution">
    <text evidence="1">The sequence shown here is derived from an EMBL/GenBank/DDBJ whole genome shotgun (WGS) entry which is preliminary data.</text>
</comment>